<evidence type="ECO:0000256" key="2">
    <source>
        <dbReference type="SAM" id="Phobius"/>
    </source>
</evidence>
<dbReference type="EMBL" id="MIGC01005923">
    <property type="protein sequence ID" value="PHJ16461.1"/>
    <property type="molecule type" value="Genomic_DNA"/>
</dbReference>
<feature type="compositionally biased region" description="Basic and acidic residues" evidence="1">
    <location>
        <begin position="265"/>
        <end position="285"/>
    </location>
</feature>
<feature type="compositionally biased region" description="Polar residues" evidence="1">
    <location>
        <begin position="236"/>
        <end position="256"/>
    </location>
</feature>
<feature type="transmembrane region" description="Helical" evidence="2">
    <location>
        <begin position="323"/>
        <end position="343"/>
    </location>
</feature>
<protein>
    <recommendedName>
        <fullName evidence="5">Transmembrane protein</fullName>
    </recommendedName>
</protein>
<keyword evidence="2" id="KW-0472">Membrane</keyword>
<organism evidence="3 4">
    <name type="scientific">Cystoisospora suis</name>
    <dbReference type="NCBI Taxonomy" id="483139"/>
    <lineage>
        <taxon>Eukaryota</taxon>
        <taxon>Sar</taxon>
        <taxon>Alveolata</taxon>
        <taxon>Apicomplexa</taxon>
        <taxon>Conoidasida</taxon>
        <taxon>Coccidia</taxon>
        <taxon>Eucoccidiorida</taxon>
        <taxon>Eimeriorina</taxon>
        <taxon>Sarcocystidae</taxon>
        <taxon>Cystoisospora</taxon>
    </lineage>
</organism>
<sequence length="384" mass="43222">MCDFGLGPRSHVWYQGYQAFLRRSIVHFLNEEGSERRTASFVPSCVPGYQIPVMCISHRVCCALKDLSPSPPCRMTVIHRRESRSPGLPLTVSCSFPRNPRPDDGKAQLLVLSSSRLPDGPARVPFSRWVALRPRTERKNGEPSPPWNGPSVISSRECRHQFGATKVLSGRDKPWLSPDRTHPPQVCVSEDQIREDASCGKRRRSGWFVFCPHEVFGRTRFFGCVSGTRGGDRTTDLQSVGSKNAKSEVTQCQSREQVGWSAGRDNTRGEKSGPGRRDEKEKAEIVGENGGGGEAANKRAEELADKARTAESMWQTFVPEKNWGLTSPVFWILLVLVIVLHQINEKRDRDRDRSVTAADEAEARLREEVEMKRARRTKEDQLKV</sequence>
<keyword evidence="4" id="KW-1185">Reference proteome</keyword>
<comment type="caution">
    <text evidence="3">The sequence shown here is derived from an EMBL/GenBank/DDBJ whole genome shotgun (WGS) entry which is preliminary data.</text>
</comment>
<evidence type="ECO:0000313" key="4">
    <source>
        <dbReference type="Proteomes" id="UP000221165"/>
    </source>
</evidence>
<evidence type="ECO:0008006" key="5">
    <source>
        <dbReference type="Google" id="ProtNLM"/>
    </source>
</evidence>
<dbReference type="Proteomes" id="UP000221165">
    <property type="component" value="Unassembled WGS sequence"/>
</dbReference>
<dbReference type="GeneID" id="94433045"/>
<dbReference type="AlphaFoldDB" id="A0A2C6JFP0"/>
<feature type="region of interest" description="Disordered" evidence="1">
    <location>
        <begin position="232"/>
        <end position="304"/>
    </location>
</feature>
<keyword evidence="2" id="KW-0812">Transmembrane</keyword>
<accession>A0A2C6JFP0</accession>
<proteinExistence type="predicted"/>
<reference evidence="3 4" key="1">
    <citation type="journal article" date="2017" name="Int. J. Parasitol.">
        <title>The genome of the protozoan parasite Cystoisospora suis and a reverse vaccinology approach to identify vaccine candidates.</title>
        <authorList>
            <person name="Palmieri N."/>
            <person name="Shrestha A."/>
            <person name="Ruttkowski B."/>
            <person name="Beck T."/>
            <person name="Vogl C."/>
            <person name="Tomley F."/>
            <person name="Blake D.P."/>
            <person name="Joachim A."/>
        </authorList>
    </citation>
    <scope>NUCLEOTIDE SEQUENCE [LARGE SCALE GENOMIC DNA]</scope>
    <source>
        <strain evidence="3 4">Wien I</strain>
    </source>
</reference>
<name>A0A2C6JFP0_9APIC</name>
<evidence type="ECO:0000256" key="1">
    <source>
        <dbReference type="SAM" id="MobiDB-lite"/>
    </source>
</evidence>
<gene>
    <name evidence="3" type="ORF">CSUI_009723</name>
</gene>
<dbReference type="RefSeq" id="XP_067918190.1">
    <property type="nucleotide sequence ID" value="XM_068069834.1"/>
</dbReference>
<dbReference type="VEuPathDB" id="ToxoDB:CSUI_009723"/>
<evidence type="ECO:0000313" key="3">
    <source>
        <dbReference type="EMBL" id="PHJ16461.1"/>
    </source>
</evidence>
<keyword evidence="2" id="KW-1133">Transmembrane helix</keyword>